<evidence type="ECO:0000256" key="2">
    <source>
        <dbReference type="SAM" id="Phobius"/>
    </source>
</evidence>
<dbReference type="Gene3D" id="1.10.8.710">
    <property type="match status" value="1"/>
</dbReference>
<dbReference type="AlphaFoldDB" id="A0AAV4P977"/>
<dbReference type="EMBL" id="BPLR01004207">
    <property type="protein sequence ID" value="GIX93169.1"/>
    <property type="molecule type" value="Genomic_DNA"/>
</dbReference>
<evidence type="ECO:0000259" key="3">
    <source>
        <dbReference type="Pfam" id="PF12774"/>
    </source>
</evidence>
<accession>A0AAV4P977</accession>
<dbReference type="InterPro" id="IPR043157">
    <property type="entry name" value="Dynein_AAA1S"/>
</dbReference>
<comment type="caution">
    <text evidence="4">The sequence shown here is derived from an EMBL/GenBank/DDBJ whole genome shotgun (WGS) entry which is preliminary data.</text>
</comment>
<evidence type="ECO:0000256" key="1">
    <source>
        <dbReference type="ARBA" id="ARBA00008887"/>
    </source>
</evidence>
<proteinExistence type="inferred from homology"/>
<keyword evidence="2" id="KW-0812">Transmembrane</keyword>
<keyword evidence="5" id="KW-1185">Reference proteome</keyword>
<comment type="similarity">
    <text evidence="1">Belongs to the dynein heavy chain family.</text>
</comment>
<feature type="domain" description="Dynein heavy chain hydrolytic ATP-binding dynein motor region" evidence="3">
    <location>
        <begin position="176"/>
        <end position="238"/>
    </location>
</feature>
<protein>
    <submittedName>
        <fullName evidence="4">Dynein heavy chain 5, axonemal</fullName>
    </submittedName>
</protein>
<dbReference type="PANTHER" id="PTHR46532">
    <property type="entry name" value="MALE FERTILITY FACTOR KL5"/>
    <property type="match status" value="1"/>
</dbReference>
<gene>
    <name evidence="4" type="primary">DNAH5</name>
    <name evidence="4" type="ORF">CEXT_802891</name>
</gene>
<keyword evidence="2" id="KW-1133">Transmembrane helix</keyword>
<dbReference type="GO" id="GO:0005858">
    <property type="term" value="C:axonemal dynein complex"/>
    <property type="evidence" value="ECO:0007669"/>
    <property type="project" value="TreeGrafter"/>
</dbReference>
<dbReference type="InterPro" id="IPR035699">
    <property type="entry name" value="AAA_6"/>
</dbReference>
<dbReference type="GO" id="GO:0005524">
    <property type="term" value="F:ATP binding"/>
    <property type="evidence" value="ECO:0007669"/>
    <property type="project" value="InterPro"/>
</dbReference>
<evidence type="ECO:0000313" key="5">
    <source>
        <dbReference type="Proteomes" id="UP001054945"/>
    </source>
</evidence>
<dbReference type="GO" id="GO:0045505">
    <property type="term" value="F:dynein intermediate chain binding"/>
    <property type="evidence" value="ECO:0007669"/>
    <property type="project" value="InterPro"/>
</dbReference>
<dbReference type="InterPro" id="IPR026983">
    <property type="entry name" value="DHC"/>
</dbReference>
<dbReference type="Pfam" id="PF12774">
    <property type="entry name" value="AAA_6"/>
    <property type="match status" value="1"/>
</dbReference>
<feature type="transmembrane region" description="Helical" evidence="2">
    <location>
        <begin position="60"/>
        <end position="87"/>
    </location>
</feature>
<keyword evidence="2" id="KW-0472">Membrane</keyword>
<organism evidence="4 5">
    <name type="scientific">Caerostris extrusa</name>
    <name type="common">Bark spider</name>
    <name type="synonym">Caerostris bankana</name>
    <dbReference type="NCBI Taxonomy" id="172846"/>
    <lineage>
        <taxon>Eukaryota</taxon>
        <taxon>Metazoa</taxon>
        <taxon>Ecdysozoa</taxon>
        <taxon>Arthropoda</taxon>
        <taxon>Chelicerata</taxon>
        <taxon>Arachnida</taxon>
        <taxon>Araneae</taxon>
        <taxon>Araneomorphae</taxon>
        <taxon>Entelegynae</taxon>
        <taxon>Araneoidea</taxon>
        <taxon>Araneidae</taxon>
        <taxon>Caerostris</taxon>
    </lineage>
</organism>
<dbReference type="GO" id="GO:0051959">
    <property type="term" value="F:dynein light intermediate chain binding"/>
    <property type="evidence" value="ECO:0007669"/>
    <property type="project" value="InterPro"/>
</dbReference>
<dbReference type="PANTHER" id="PTHR46532:SF4">
    <property type="entry name" value="AAA+ ATPASE DOMAIN-CONTAINING PROTEIN"/>
    <property type="match status" value="1"/>
</dbReference>
<reference evidence="4 5" key="1">
    <citation type="submission" date="2021-06" db="EMBL/GenBank/DDBJ databases">
        <title>Caerostris extrusa draft genome.</title>
        <authorList>
            <person name="Kono N."/>
            <person name="Arakawa K."/>
        </authorList>
    </citation>
    <scope>NUCLEOTIDE SEQUENCE [LARGE SCALE GENOMIC DNA]</scope>
</reference>
<name>A0AAV4P977_CAEEX</name>
<dbReference type="Proteomes" id="UP001054945">
    <property type="component" value="Unassembled WGS sequence"/>
</dbReference>
<dbReference type="GO" id="GO:0007018">
    <property type="term" value="P:microtubule-based movement"/>
    <property type="evidence" value="ECO:0007669"/>
    <property type="project" value="InterPro"/>
</dbReference>
<evidence type="ECO:0000313" key="4">
    <source>
        <dbReference type="EMBL" id="GIX93169.1"/>
    </source>
</evidence>
<sequence length="246" mass="28128">MRRRYDLVLPFEEKYCLENLKLEHREVLNPKNGWNKNRKKLFLAVQNLTHLSSVMNPGGTVVFCVIFTFGLSITTCGFVFILCCNLYETIGKLILSYGQILKGQIQRMAWNTVTIADNISVFKNLTFRAHEVDSAVNMSAFVMSGLGSNIIDKNDQVKRIMVEYSDKFVRYSPTLSSMQVHYDFGLRNILSVLRTLGATKRSNANNSESESAIVMRVLKDMNLSKLIDENEPLFLSFAERFVSWNP</sequence>